<reference evidence="1 2" key="1">
    <citation type="journal article" date="2007" name="Int. J. Syst. Evol. Microbiol.">
        <title>Description of Pelomonas aquatica sp. nov. and Pelomonas puraquae sp. nov., isolated from industrial and haemodialysis water.</title>
        <authorList>
            <person name="Gomila M."/>
            <person name="Bowien B."/>
            <person name="Falsen E."/>
            <person name="Moore E.R."/>
            <person name="Lalucat J."/>
        </authorList>
    </citation>
    <scope>NUCLEOTIDE SEQUENCE [LARGE SCALE GENOMIC DNA]</scope>
    <source>
        <strain evidence="1 2">CCUG 52769</strain>
    </source>
</reference>
<organism evidence="1 2">
    <name type="scientific">Roseateles puraquae</name>
    <dbReference type="NCBI Taxonomy" id="431059"/>
    <lineage>
        <taxon>Bacteria</taxon>
        <taxon>Pseudomonadati</taxon>
        <taxon>Pseudomonadota</taxon>
        <taxon>Betaproteobacteria</taxon>
        <taxon>Burkholderiales</taxon>
        <taxon>Sphaerotilaceae</taxon>
        <taxon>Roseateles</taxon>
    </lineage>
</organism>
<gene>
    <name evidence="1" type="ORF">CDO81_00270</name>
</gene>
<dbReference type="SUPFAM" id="SSF81901">
    <property type="entry name" value="HCP-like"/>
    <property type="match status" value="1"/>
</dbReference>
<dbReference type="AlphaFoldDB" id="A0A254NJE2"/>
<protein>
    <recommendedName>
        <fullName evidence="3">Sel1 repeat family protein</fullName>
    </recommendedName>
</protein>
<evidence type="ECO:0008006" key="3">
    <source>
        <dbReference type="Google" id="ProtNLM"/>
    </source>
</evidence>
<accession>A0A254NJE2</accession>
<dbReference type="InterPro" id="IPR006597">
    <property type="entry name" value="Sel1-like"/>
</dbReference>
<dbReference type="PANTHER" id="PTHR11102">
    <property type="entry name" value="SEL-1-LIKE PROTEIN"/>
    <property type="match status" value="1"/>
</dbReference>
<dbReference type="EMBL" id="NISI01000001">
    <property type="protein sequence ID" value="OWR04963.1"/>
    <property type="molecule type" value="Genomic_DNA"/>
</dbReference>
<name>A0A254NJE2_9BURK</name>
<dbReference type="PANTHER" id="PTHR11102:SF160">
    <property type="entry name" value="ERAD-ASSOCIATED E3 UBIQUITIN-PROTEIN LIGASE COMPONENT HRD3"/>
    <property type="match status" value="1"/>
</dbReference>
<dbReference type="InterPro" id="IPR011990">
    <property type="entry name" value="TPR-like_helical_dom_sf"/>
</dbReference>
<dbReference type="Pfam" id="PF08238">
    <property type="entry name" value="Sel1"/>
    <property type="match status" value="4"/>
</dbReference>
<comment type="caution">
    <text evidence="1">The sequence shown here is derived from an EMBL/GenBank/DDBJ whole genome shotgun (WGS) entry which is preliminary data.</text>
</comment>
<dbReference type="Gene3D" id="1.25.40.10">
    <property type="entry name" value="Tetratricopeptide repeat domain"/>
    <property type="match status" value="2"/>
</dbReference>
<evidence type="ECO:0000313" key="2">
    <source>
        <dbReference type="Proteomes" id="UP000197446"/>
    </source>
</evidence>
<evidence type="ECO:0000313" key="1">
    <source>
        <dbReference type="EMBL" id="OWR04963.1"/>
    </source>
</evidence>
<keyword evidence="2" id="KW-1185">Reference proteome</keyword>
<dbReference type="InterPro" id="IPR050767">
    <property type="entry name" value="Sel1_AlgK"/>
</dbReference>
<proteinExistence type="predicted"/>
<dbReference type="Proteomes" id="UP000197446">
    <property type="component" value="Unassembled WGS sequence"/>
</dbReference>
<dbReference type="SMART" id="SM00671">
    <property type="entry name" value="SEL1"/>
    <property type="match status" value="5"/>
</dbReference>
<sequence>MAAFLRLPVGTGVHDAVTDAGGLARATAKKARMRRPDAQLISRARRGDIAACLEAGRKYLQGTSGFPRHVTLGLEYLQQAERARADDTLQLIVESLDLYEIAAHGRVATLQRAAQAGRAAAQMKLAIWLSLTAVDPEEAMRWFRSAAAGGETAARKVLTAYTPDDLSEERVVARLRSLKAVPGIGWAALLTFAMDRALMRQEPQILFRALAVSLELDGSPEAGLADKVFEALSYASKVQPVDTAVDRRAIEALLDDCVARGNTGAALMLGLALSGQDVGALAWESLVTSQNFRKASALLMRAADGGHGEAWSRLYEIHSNHNGSVANPPMARFCLEKAAASGAVIAQRRLGATILRASGSLRDVEQGMHWLYQAAQAGDEAAHRLLCTFVLPVDSRDVDAARALEEIEQSSPGLALRLQVARDFGLTKLEAMTVDLVGSQRPWGLVVGRNPFIRHAKLSAPRAVPAISESVQHNLRRVVAQVAGGGVRGAEFQDFDLRHRMVRLKQVLQAHGLAESMFFARACSNELDVLRGGGRWARMAKAELDEAMALPGGAAEGSQTAC</sequence>